<evidence type="ECO:0000313" key="7">
    <source>
        <dbReference type="Proteomes" id="UP000275199"/>
    </source>
</evidence>
<comment type="subcellular location">
    <subcellularLocation>
        <location evidence="1">Cytoplasm</location>
    </subcellularLocation>
</comment>
<dbReference type="Gene3D" id="1.10.10.60">
    <property type="entry name" value="Homeodomain-like"/>
    <property type="match status" value="1"/>
</dbReference>
<organism evidence="6 7">
    <name type="scientific">Pseudomonas neustonica</name>
    <dbReference type="NCBI Taxonomy" id="2487346"/>
    <lineage>
        <taxon>Bacteria</taxon>
        <taxon>Pseudomonadati</taxon>
        <taxon>Pseudomonadota</taxon>
        <taxon>Gammaproteobacteria</taxon>
        <taxon>Pseudomonadales</taxon>
        <taxon>Pseudomonadaceae</taxon>
        <taxon>Pseudomonas</taxon>
    </lineage>
</organism>
<dbReference type="PANTHER" id="PTHR46796:SF12">
    <property type="entry name" value="HTH-TYPE DNA-BINDING TRANSCRIPTIONAL ACTIVATOR EUTR"/>
    <property type="match status" value="1"/>
</dbReference>
<dbReference type="SMART" id="SM00342">
    <property type="entry name" value="HTH_ARAC"/>
    <property type="match status" value="1"/>
</dbReference>
<evidence type="ECO:0000259" key="5">
    <source>
        <dbReference type="PROSITE" id="PS01124"/>
    </source>
</evidence>
<evidence type="ECO:0000256" key="4">
    <source>
        <dbReference type="ARBA" id="ARBA00023163"/>
    </source>
</evidence>
<keyword evidence="4" id="KW-0804">Transcription</keyword>
<dbReference type="PROSITE" id="PS01124">
    <property type="entry name" value="HTH_ARAC_FAMILY_2"/>
    <property type="match status" value="1"/>
</dbReference>
<accession>A0ABX9XKN7</accession>
<dbReference type="Proteomes" id="UP000275199">
    <property type="component" value="Unassembled WGS sequence"/>
</dbReference>
<comment type="caution">
    <text evidence="6">The sequence shown here is derived from an EMBL/GenBank/DDBJ whole genome shotgun (WGS) entry which is preliminary data.</text>
</comment>
<keyword evidence="2" id="KW-0805">Transcription regulation</keyword>
<reference evidence="6 7" key="1">
    <citation type="submission" date="2018-11" db="EMBL/GenBank/DDBJ databases">
        <authorList>
            <person name="Jang G.I."/>
            <person name="Hwang C.Y."/>
        </authorList>
    </citation>
    <scope>NUCLEOTIDE SEQUENCE [LARGE SCALE GENOMIC DNA]</scope>
    <source>
        <strain evidence="6 7">SSM26</strain>
    </source>
</reference>
<dbReference type="PROSITE" id="PS00041">
    <property type="entry name" value="HTH_ARAC_FAMILY_1"/>
    <property type="match status" value="1"/>
</dbReference>
<keyword evidence="3" id="KW-0238">DNA-binding</keyword>
<name>A0ABX9XKN7_9PSED</name>
<proteinExistence type="predicted"/>
<feature type="domain" description="HTH araC/xylS-type" evidence="5">
    <location>
        <begin position="221"/>
        <end position="324"/>
    </location>
</feature>
<evidence type="ECO:0000313" key="6">
    <source>
        <dbReference type="EMBL" id="ROZ84749.1"/>
    </source>
</evidence>
<evidence type="ECO:0000256" key="2">
    <source>
        <dbReference type="ARBA" id="ARBA00023015"/>
    </source>
</evidence>
<gene>
    <name evidence="6" type="ORF">EF096_10155</name>
</gene>
<dbReference type="InterPro" id="IPR050204">
    <property type="entry name" value="AraC_XylS_family_regulators"/>
</dbReference>
<dbReference type="Pfam" id="PF12833">
    <property type="entry name" value="HTH_18"/>
    <property type="match status" value="1"/>
</dbReference>
<protein>
    <submittedName>
        <fullName evidence="6">Helix-turn-helix domain-containing protein</fullName>
    </submittedName>
</protein>
<dbReference type="InterPro" id="IPR018062">
    <property type="entry name" value="HTH_AraC-typ_CS"/>
</dbReference>
<sequence length="324" mass="35784">MFNSDAGSSKGISDSVLQSVSIYDAARQADIQPWANMECFQLGRGLQLSTVDCLDLGDQQIVRERQLAPIQKLGITPANFCTVSCCTFDPGFRFSQLGTSSAATMFFMPEQTEFDIYVPTGVQTAYVSLKQDALLDALRTLSPEQWECTPEQLQLFQAVQQSALKTLINQWLLMADSLRSPSGSVDDNLLLHSIAHITAAAAQNTAHPPLTERVQAFTVYRLARAFIADHLELDVVPTVVDICRVIGVSERSLQYAFRAYVEMSPLAYLRLCRLNRARATLRAADPHSTSVTTVAMRFGFLHIGRFSVDYKKIFAESPSATLAS</sequence>
<dbReference type="RefSeq" id="WP_123889503.1">
    <property type="nucleotide sequence ID" value="NZ_RKKU01000010.1"/>
</dbReference>
<dbReference type="EMBL" id="RKKU01000010">
    <property type="protein sequence ID" value="ROZ84749.1"/>
    <property type="molecule type" value="Genomic_DNA"/>
</dbReference>
<dbReference type="InterPro" id="IPR018060">
    <property type="entry name" value="HTH_AraC"/>
</dbReference>
<evidence type="ECO:0000256" key="1">
    <source>
        <dbReference type="ARBA" id="ARBA00004496"/>
    </source>
</evidence>
<evidence type="ECO:0000256" key="3">
    <source>
        <dbReference type="ARBA" id="ARBA00023125"/>
    </source>
</evidence>
<keyword evidence="7" id="KW-1185">Reference proteome</keyword>
<dbReference type="PANTHER" id="PTHR46796">
    <property type="entry name" value="HTH-TYPE TRANSCRIPTIONAL ACTIVATOR RHAS-RELATED"/>
    <property type="match status" value="1"/>
</dbReference>